<gene>
    <name evidence="1" type="ORF">HMPREF9439_01992</name>
</gene>
<accession>F3QM16</accession>
<protein>
    <submittedName>
        <fullName evidence="1">Conserved domain protein</fullName>
    </submittedName>
</protein>
<dbReference type="HOGENOM" id="CLU_3028115_0_0_4"/>
<sequence length="55" mass="6672">MLKRREVEQVNYAGKVSLDKIFAKWYRNKWLLKKDETLLSETSNLYPIYLWALAH</sequence>
<name>F3QM16_9BURK</name>
<dbReference type="AlphaFoldDB" id="F3QM16"/>
<dbReference type="eggNOG" id="ENOG50346XX">
    <property type="taxonomic scope" value="Bacteria"/>
</dbReference>
<reference evidence="1 2" key="1">
    <citation type="submission" date="2011-02" db="EMBL/GenBank/DDBJ databases">
        <authorList>
            <person name="Weinstock G."/>
            <person name="Sodergren E."/>
            <person name="Clifton S."/>
            <person name="Fulton L."/>
            <person name="Fulton B."/>
            <person name="Courtney L."/>
            <person name="Fronick C."/>
            <person name="Harrison M."/>
            <person name="Strong C."/>
            <person name="Farmer C."/>
            <person name="Delahaunty K."/>
            <person name="Markovic C."/>
            <person name="Hall O."/>
            <person name="Minx P."/>
            <person name="Tomlinson C."/>
            <person name="Mitreva M."/>
            <person name="Hou S."/>
            <person name="Chen J."/>
            <person name="Wollam A."/>
            <person name="Pepin K.H."/>
            <person name="Johnson M."/>
            <person name="Bhonagiri V."/>
            <person name="Zhang X."/>
            <person name="Suruliraj S."/>
            <person name="Warren W."/>
            <person name="Chinwalla A."/>
            <person name="Mardis E.R."/>
            <person name="Wilson R.K."/>
        </authorList>
    </citation>
    <scope>NUCLEOTIDE SEQUENCE [LARGE SCALE GENOMIC DNA]</scope>
    <source>
        <strain evidence="1 2">YIT 11859</strain>
    </source>
</reference>
<dbReference type="Proteomes" id="UP000005156">
    <property type="component" value="Unassembled WGS sequence"/>
</dbReference>
<comment type="caution">
    <text evidence="1">The sequence shown here is derived from an EMBL/GenBank/DDBJ whole genome shotgun (WGS) entry which is preliminary data.</text>
</comment>
<evidence type="ECO:0000313" key="2">
    <source>
        <dbReference type="Proteomes" id="UP000005156"/>
    </source>
</evidence>
<organism evidence="1 2">
    <name type="scientific">Parasutterella excrementihominis YIT 11859</name>
    <dbReference type="NCBI Taxonomy" id="762966"/>
    <lineage>
        <taxon>Bacteria</taxon>
        <taxon>Pseudomonadati</taxon>
        <taxon>Pseudomonadota</taxon>
        <taxon>Betaproteobacteria</taxon>
        <taxon>Burkholderiales</taxon>
        <taxon>Sutterellaceae</taxon>
        <taxon>Parasutterella</taxon>
    </lineage>
</organism>
<keyword evidence="2" id="KW-1185">Reference proteome</keyword>
<dbReference type="EMBL" id="AFBP01000069">
    <property type="protein sequence ID" value="EGG52557.1"/>
    <property type="molecule type" value="Genomic_DNA"/>
</dbReference>
<evidence type="ECO:0000313" key="1">
    <source>
        <dbReference type="EMBL" id="EGG52557.1"/>
    </source>
</evidence>
<proteinExistence type="predicted"/>